<evidence type="ECO:0000259" key="1">
    <source>
        <dbReference type="Pfam" id="PF04865"/>
    </source>
</evidence>
<evidence type="ECO:0000313" key="3">
    <source>
        <dbReference type="Proteomes" id="UP000201588"/>
    </source>
</evidence>
<reference evidence="2 3" key="1">
    <citation type="submission" date="2016-01" db="EMBL/GenBank/DDBJ databases">
        <title>Isolation and characterization of bacteriophages from East Africa Rift Valley soda lakes.</title>
        <authorList>
            <person name="van Zyl L.J."/>
            <person name="Nemavhulani S."/>
            <person name="Cowan D.A."/>
            <person name="Trindade M.I."/>
        </authorList>
    </citation>
    <scope>NUCLEOTIDE SEQUENCE [LARGE SCALE GENOMIC DNA]</scope>
</reference>
<feature type="domain" description="Baseplate protein J-like barrel" evidence="1">
    <location>
        <begin position="92"/>
        <end position="169"/>
    </location>
</feature>
<dbReference type="KEGG" id="vg:28799498"/>
<dbReference type="Pfam" id="PF04865">
    <property type="entry name" value="Baseplate_J"/>
    <property type="match status" value="1"/>
</dbReference>
<dbReference type="OrthoDB" id="4066at10239"/>
<protein>
    <submittedName>
        <fullName evidence="2">Baseplate J family-like protein</fullName>
    </submittedName>
</protein>
<sequence>MRFKRMVEIYSRMVDHTITTTNEINDFTVGSAMRSLYESVAIELEQFYVLTRENMREAIERGVYESFGFTRKPAIRAYGVVQVVFHNPIQNEIIIPRGSTFMSRFPEYDRTYETLIDYIVPAGSIITEVEVYCTAPGESGNVPVDVINVMRSPIGNVKEVRNPQAIQTGQNEEPLEELRARFHSYIETLSRATLPAIEYGTREVPEVAGVYVDEQTGLITVYAHDRNGNLPDHLRERIIENLYYYRPAGIKLDVKPVTRHAIDITVEITITRKSAISDSFRNRISATIIRYLNNMQTANNLILSDLSRVIMNIDRNLIYDVKFIDPTGNINVKGSEILRAGIIDVKLK</sequence>
<accession>A0A142F1F6</accession>
<dbReference type="Proteomes" id="UP000201588">
    <property type="component" value="Segment"/>
</dbReference>
<evidence type="ECO:0000313" key="2">
    <source>
        <dbReference type="EMBL" id="AMQ66613.1"/>
    </source>
</evidence>
<dbReference type="RefSeq" id="YP_009275303.1">
    <property type="nucleotide sequence ID" value="NC_030925.1"/>
</dbReference>
<dbReference type="EMBL" id="KU640380">
    <property type="protein sequence ID" value="AMQ66613.1"/>
    <property type="molecule type" value="Genomic_DNA"/>
</dbReference>
<organism evidence="2 3">
    <name type="scientific">Bacillus phage Shbh1</name>
    <dbReference type="NCBI Taxonomy" id="1796992"/>
    <lineage>
        <taxon>Viruses</taxon>
        <taxon>Duplodnaviria</taxon>
        <taxon>Heunggongvirae</taxon>
        <taxon>Uroviricota</taxon>
        <taxon>Caudoviricetes</taxon>
        <taxon>Herelleviridae</taxon>
        <taxon>Bastillevirinae</taxon>
        <taxon>Shalavirus</taxon>
        <taxon>Shalavirus Shbh1</taxon>
    </lineage>
</organism>
<dbReference type="InterPro" id="IPR006949">
    <property type="entry name" value="Barrel_Baseplate_J-like"/>
</dbReference>
<dbReference type="GeneID" id="28799498"/>
<name>A0A142F1F6_9CAUD</name>
<keyword evidence="3" id="KW-1185">Reference proteome</keyword>
<proteinExistence type="predicted"/>